<keyword evidence="2" id="KW-1185">Reference proteome</keyword>
<dbReference type="STRING" id="207559.Dde_3711"/>
<dbReference type="eggNOG" id="ENOG5033YRB">
    <property type="taxonomic scope" value="Bacteria"/>
</dbReference>
<name>Q30UZ2_OLEA2</name>
<organism evidence="1 2">
    <name type="scientific">Oleidesulfovibrio alaskensis (strain ATCC BAA-1058 / DSM 17464 / G20)</name>
    <name type="common">Desulfovibrio alaskensis</name>
    <dbReference type="NCBI Taxonomy" id="207559"/>
    <lineage>
        <taxon>Bacteria</taxon>
        <taxon>Pseudomonadati</taxon>
        <taxon>Thermodesulfobacteriota</taxon>
        <taxon>Desulfovibrionia</taxon>
        <taxon>Desulfovibrionales</taxon>
        <taxon>Desulfovibrionaceae</taxon>
        <taxon>Oleidesulfovibrio</taxon>
    </lineage>
</organism>
<dbReference type="EMBL" id="CP000112">
    <property type="protein sequence ID" value="ABB40504.1"/>
    <property type="molecule type" value="Genomic_DNA"/>
</dbReference>
<proteinExistence type="predicted"/>
<dbReference type="RefSeq" id="WP_011369373.1">
    <property type="nucleotide sequence ID" value="NC_007519.1"/>
</dbReference>
<reference evidence="1 2" key="1">
    <citation type="journal article" date="2011" name="J. Bacteriol.">
        <title>Complete genome sequence and updated annotation of Desulfovibrio alaskensis G20.</title>
        <authorList>
            <person name="Hauser L.J."/>
            <person name="Land M.L."/>
            <person name="Brown S.D."/>
            <person name="Larimer F."/>
            <person name="Keller K.L."/>
            <person name="Rapp-Giles B.J."/>
            <person name="Price M.N."/>
            <person name="Lin M."/>
            <person name="Bruce D.C."/>
            <person name="Detter J.C."/>
            <person name="Tapia R."/>
            <person name="Han C.S."/>
            <person name="Goodwin L.A."/>
            <person name="Cheng J.F."/>
            <person name="Pitluck S."/>
            <person name="Copeland A."/>
            <person name="Lucas S."/>
            <person name="Nolan M."/>
            <person name="Lapidus A.L."/>
            <person name="Palumbo A.V."/>
            <person name="Wall J.D."/>
        </authorList>
    </citation>
    <scope>NUCLEOTIDE SEQUENCE [LARGE SCALE GENOMIC DNA]</scope>
    <source>
        <strain evidence="2">ATCC BAA 1058 / DSM 17464 / G20</strain>
    </source>
</reference>
<evidence type="ECO:0000313" key="1">
    <source>
        <dbReference type="EMBL" id="ABB40504.1"/>
    </source>
</evidence>
<evidence type="ECO:0000313" key="2">
    <source>
        <dbReference type="Proteomes" id="UP000002710"/>
    </source>
</evidence>
<gene>
    <name evidence="1" type="ordered locus">Dde_3711</name>
</gene>
<sequence>MHTVSISTTGHLQPHQGGAAQDPLSWLGSVVRLEEGVTLRSVMQMLQRYPDLARISPFLQTALAEVRNAPQNGCRTPAFGLLQLTRTIELTGFPGNPAVQTFTTLRGTDGHGATEHELRFIPLDRLLDMPLTLGGVKHTVFGDRPDVLHCETAFSLFDVIEGIAWEIGFQGGSQQCSLRR</sequence>
<dbReference type="AlphaFoldDB" id="Q30UZ2"/>
<dbReference type="HOGENOM" id="CLU_1508264_0_0_7"/>
<protein>
    <submittedName>
        <fullName evidence="1">Uncharacterized protein</fullName>
    </submittedName>
</protein>
<dbReference type="KEGG" id="dde:Dde_3711"/>
<dbReference type="Proteomes" id="UP000002710">
    <property type="component" value="Chromosome"/>
</dbReference>
<accession>Q30UZ2</accession>